<organism evidence="1 2">
    <name type="scientific">Gossypium harknessii</name>
    <dbReference type="NCBI Taxonomy" id="34285"/>
    <lineage>
        <taxon>Eukaryota</taxon>
        <taxon>Viridiplantae</taxon>
        <taxon>Streptophyta</taxon>
        <taxon>Embryophyta</taxon>
        <taxon>Tracheophyta</taxon>
        <taxon>Spermatophyta</taxon>
        <taxon>Magnoliopsida</taxon>
        <taxon>eudicotyledons</taxon>
        <taxon>Gunneridae</taxon>
        <taxon>Pentapetalae</taxon>
        <taxon>rosids</taxon>
        <taxon>malvids</taxon>
        <taxon>Malvales</taxon>
        <taxon>Malvaceae</taxon>
        <taxon>Malvoideae</taxon>
        <taxon>Gossypium</taxon>
    </lineage>
</organism>
<dbReference type="Gene3D" id="1.10.510.10">
    <property type="entry name" value="Transferase(Phosphotransferase) domain 1"/>
    <property type="match status" value="1"/>
</dbReference>
<dbReference type="Proteomes" id="UP000593560">
    <property type="component" value="Unassembled WGS sequence"/>
</dbReference>
<evidence type="ECO:0000313" key="1">
    <source>
        <dbReference type="EMBL" id="MBA0812261.1"/>
    </source>
</evidence>
<accession>A0A7J9HQX5</accession>
<name>A0A7J9HQX5_9ROSI</name>
<protein>
    <recommendedName>
        <fullName evidence="3">Protein kinase domain-containing protein</fullName>
    </recommendedName>
</protein>
<dbReference type="OrthoDB" id="2013020at2759"/>
<dbReference type="SUPFAM" id="SSF56112">
    <property type="entry name" value="Protein kinase-like (PK-like)"/>
    <property type="match status" value="1"/>
</dbReference>
<gene>
    <name evidence="1" type="ORF">Gohar_026244</name>
</gene>
<sequence length="153" mass="17248">MNNEIEIVGLEYLHNGCRPPIIHRDVNSQIHVSTVVAGTLGDLDPEYTVSSRLTEKSDVYSFSMVLLEIIKSRPMIDKTSRVEATHIKQWVDFMLSNGASIKRPTKNFVVVEIAECLSSVTDTMTERGNEDEPRESIEKMTVNFGFDTSPLTR</sequence>
<proteinExistence type="predicted"/>
<comment type="caution">
    <text evidence="1">The sequence shown here is derived from an EMBL/GenBank/DDBJ whole genome shotgun (WGS) entry which is preliminary data.</text>
</comment>
<dbReference type="PANTHER" id="PTHR45631:SF202">
    <property type="entry name" value="SENESCENCE-INDUCED RECEPTOR-LIKE SERINE_THREONINE-PROTEIN KINASE"/>
    <property type="match status" value="1"/>
</dbReference>
<dbReference type="InterPro" id="IPR011009">
    <property type="entry name" value="Kinase-like_dom_sf"/>
</dbReference>
<keyword evidence="2" id="KW-1185">Reference proteome</keyword>
<evidence type="ECO:0000313" key="2">
    <source>
        <dbReference type="Proteomes" id="UP000593560"/>
    </source>
</evidence>
<evidence type="ECO:0008006" key="3">
    <source>
        <dbReference type="Google" id="ProtNLM"/>
    </source>
</evidence>
<dbReference type="PANTHER" id="PTHR45631">
    <property type="entry name" value="OS07G0107800 PROTEIN-RELATED"/>
    <property type="match status" value="1"/>
</dbReference>
<dbReference type="AlphaFoldDB" id="A0A7J9HQX5"/>
<reference evidence="1 2" key="1">
    <citation type="journal article" date="2019" name="Genome Biol. Evol.">
        <title>Insights into the evolution of the New World diploid cottons (Gossypium, subgenus Houzingenia) based on genome sequencing.</title>
        <authorList>
            <person name="Grover C.E."/>
            <person name="Arick M.A. 2nd"/>
            <person name="Thrash A."/>
            <person name="Conover J.L."/>
            <person name="Sanders W.S."/>
            <person name="Peterson D.G."/>
            <person name="Frelichowski J.E."/>
            <person name="Scheffler J.A."/>
            <person name="Scheffler B.E."/>
            <person name="Wendel J.F."/>
        </authorList>
    </citation>
    <scope>NUCLEOTIDE SEQUENCE [LARGE SCALE GENOMIC DNA]</scope>
    <source>
        <strain evidence="1">0</strain>
        <tissue evidence="1">Leaf</tissue>
    </source>
</reference>
<dbReference type="EMBL" id="JABFAD010000011">
    <property type="protein sequence ID" value="MBA0812261.1"/>
    <property type="molecule type" value="Genomic_DNA"/>
</dbReference>